<evidence type="ECO:0000256" key="1">
    <source>
        <dbReference type="ARBA" id="ARBA00004651"/>
    </source>
</evidence>
<comment type="subcellular location">
    <subcellularLocation>
        <location evidence="1">Cell membrane</location>
        <topology evidence="1">Multi-pass membrane protein</topology>
    </subcellularLocation>
</comment>
<proteinExistence type="inferred from homology"/>
<evidence type="ECO:0000313" key="10">
    <source>
        <dbReference type="Proteomes" id="UP000234462"/>
    </source>
</evidence>
<organism evidence="9 10">
    <name type="scientific">Brevibacterium jeotgali</name>
    <dbReference type="NCBI Taxonomy" id="1262550"/>
    <lineage>
        <taxon>Bacteria</taxon>
        <taxon>Bacillati</taxon>
        <taxon>Actinomycetota</taxon>
        <taxon>Actinomycetes</taxon>
        <taxon>Micrococcales</taxon>
        <taxon>Brevibacteriaceae</taxon>
        <taxon>Brevibacterium</taxon>
    </lineage>
</organism>
<keyword evidence="3" id="KW-1003">Cell membrane</keyword>
<evidence type="ECO:0000256" key="2">
    <source>
        <dbReference type="ARBA" id="ARBA00009298"/>
    </source>
</evidence>
<feature type="transmembrane region" description="Helical" evidence="7">
    <location>
        <begin position="111"/>
        <end position="129"/>
    </location>
</feature>
<evidence type="ECO:0000256" key="5">
    <source>
        <dbReference type="ARBA" id="ARBA00022989"/>
    </source>
</evidence>
<feature type="transmembrane region" description="Helical" evidence="7">
    <location>
        <begin position="52"/>
        <end position="74"/>
    </location>
</feature>
<sequence>MSCREDQVDNGGMDLWTESSAVELGYLALAFVLCAFIGIERQVRQKAAGFRTHVLVGTGSAGFTLVSGFGFAHVLGDDVTLDPSRIAAQIVTGIGFLGAGVIFTRRDAVRGLTTAATIWVSAAVGMAAGAGMVSLAVGLTVAHLFALVAMGPVVAKIPTRDTNRVLRIVYADGEGVLRRLLAVATDAGFSAFILSTHRLDRSDLVQLDVRFKGRIPLRDLVPHLHEVAGVRSIHVQRDADDDEEESRT</sequence>
<dbReference type="PRINTS" id="PR01837">
    <property type="entry name" value="MGTCSAPBPROT"/>
</dbReference>
<name>A0A2H1L1C3_9MICO</name>
<dbReference type="GO" id="GO:0005886">
    <property type="term" value="C:plasma membrane"/>
    <property type="evidence" value="ECO:0007669"/>
    <property type="project" value="UniProtKB-SubCell"/>
</dbReference>
<keyword evidence="5 7" id="KW-1133">Transmembrane helix</keyword>
<dbReference type="Pfam" id="PF02308">
    <property type="entry name" value="MgtC"/>
    <property type="match status" value="1"/>
</dbReference>
<keyword evidence="6 7" id="KW-0472">Membrane</keyword>
<dbReference type="Proteomes" id="UP000234462">
    <property type="component" value="Unassembled WGS sequence"/>
</dbReference>
<keyword evidence="10" id="KW-1185">Reference proteome</keyword>
<protein>
    <submittedName>
        <fullName evidence="9">Putative Mg2+ transporter-C (MgtC) family protein</fullName>
    </submittedName>
</protein>
<accession>A0A2H1L1C3</accession>
<evidence type="ECO:0000259" key="8">
    <source>
        <dbReference type="Pfam" id="PF02308"/>
    </source>
</evidence>
<dbReference type="InterPro" id="IPR049177">
    <property type="entry name" value="MgtC_SapB_SrpB_YhiD_N"/>
</dbReference>
<evidence type="ECO:0000256" key="4">
    <source>
        <dbReference type="ARBA" id="ARBA00022692"/>
    </source>
</evidence>
<keyword evidence="4 7" id="KW-0812">Transmembrane</keyword>
<dbReference type="InterPro" id="IPR003416">
    <property type="entry name" value="MgtC/SapB/SrpB/YhiD_fam"/>
</dbReference>
<gene>
    <name evidence="9" type="ORF">BJEO58_00243</name>
</gene>
<dbReference type="PANTHER" id="PTHR33778:SF1">
    <property type="entry name" value="MAGNESIUM TRANSPORTER YHID-RELATED"/>
    <property type="match status" value="1"/>
</dbReference>
<feature type="domain" description="MgtC/SapB/SrpB/YhiD N-terminal" evidence="8">
    <location>
        <begin position="27"/>
        <end position="153"/>
    </location>
</feature>
<dbReference type="PANTHER" id="PTHR33778">
    <property type="entry name" value="PROTEIN MGTC"/>
    <property type="match status" value="1"/>
</dbReference>
<evidence type="ECO:0000256" key="7">
    <source>
        <dbReference type="SAM" id="Phobius"/>
    </source>
</evidence>
<feature type="transmembrane region" description="Helical" evidence="7">
    <location>
        <begin position="20"/>
        <end position="40"/>
    </location>
</feature>
<comment type="similarity">
    <text evidence="2">Belongs to the MgtC/SapB family.</text>
</comment>
<evidence type="ECO:0000256" key="3">
    <source>
        <dbReference type="ARBA" id="ARBA00022475"/>
    </source>
</evidence>
<dbReference type="AlphaFoldDB" id="A0A2H1L1C3"/>
<evidence type="ECO:0000313" key="9">
    <source>
        <dbReference type="EMBL" id="SMY10672.1"/>
    </source>
</evidence>
<feature type="transmembrane region" description="Helical" evidence="7">
    <location>
        <begin position="135"/>
        <end position="155"/>
    </location>
</feature>
<evidence type="ECO:0000256" key="6">
    <source>
        <dbReference type="ARBA" id="ARBA00023136"/>
    </source>
</evidence>
<reference evidence="10" key="1">
    <citation type="submission" date="2017-03" db="EMBL/GenBank/DDBJ databases">
        <authorList>
            <person name="Monnet C."/>
        </authorList>
    </citation>
    <scope>NUCLEOTIDE SEQUENCE [LARGE SCALE GENOMIC DNA]</scope>
    <source>
        <strain evidence="10">SJ5-8</strain>
    </source>
</reference>
<dbReference type="EMBL" id="FXZM01000001">
    <property type="protein sequence ID" value="SMY10672.1"/>
    <property type="molecule type" value="Genomic_DNA"/>
</dbReference>
<feature type="transmembrane region" description="Helical" evidence="7">
    <location>
        <begin position="86"/>
        <end position="104"/>
    </location>
</feature>